<gene>
    <name evidence="1" type="ORF">GCM10022233_08050</name>
</gene>
<evidence type="ECO:0000313" key="1">
    <source>
        <dbReference type="EMBL" id="GAA4041669.1"/>
    </source>
</evidence>
<organism evidence="1 2">
    <name type="scientific">Streptomyces shaanxiensis</name>
    <dbReference type="NCBI Taxonomy" id="653357"/>
    <lineage>
        <taxon>Bacteria</taxon>
        <taxon>Bacillati</taxon>
        <taxon>Actinomycetota</taxon>
        <taxon>Actinomycetes</taxon>
        <taxon>Kitasatosporales</taxon>
        <taxon>Streptomycetaceae</taxon>
        <taxon>Streptomyces</taxon>
    </lineage>
</organism>
<proteinExistence type="predicted"/>
<evidence type="ECO:0000313" key="2">
    <source>
        <dbReference type="Proteomes" id="UP001499984"/>
    </source>
</evidence>
<accession>A0ABP7UEI5</accession>
<reference evidence="2" key="1">
    <citation type="journal article" date="2019" name="Int. J. Syst. Evol. Microbiol.">
        <title>The Global Catalogue of Microorganisms (GCM) 10K type strain sequencing project: providing services to taxonomists for standard genome sequencing and annotation.</title>
        <authorList>
            <consortium name="The Broad Institute Genomics Platform"/>
            <consortium name="The Broad Institute Genome Sequencing Center for Infectious Disease"/>
            <person name="Wu L."/>
            <person name="Ma J."/>
        </authorList>
    </citation>
    <scope>NUCLEOTIDE SEQUENCE [LARGE SCALE GENOMIC DNA]</scope>
    <source>
        <strain evidence="2">JCM 16925</strain>
    </source>
</reference>
<keyword evidence="2" id="KW-1185">Reference proteome</keyword>
<evidence type="ECO:0008006" key="3">
    <source>
        <dbReference type="Google" id="ProtNLM"/>
    </source>
</evidence>
<sequence length="99" mass="10095">MVAGAVGAEAAVAATGGTAGAGHAPGTAAALSALRVRLPPLPDRTPSPCECAWINTTVTQHGRSDRFARLCPGTAPTPTPLFARIDPRLQPFTPVRQLA</sequence>
<name>A0ABP7UEI5_9ACTN</name>
<protein>
    <recommendedName>
        <fullName evidence="3">Secreted protein</fullName>
    </recommendedName>
</protein>
<dbReference type="EMBL" id="BAAAZY010000003">
    <property type="protein sequence ID" value="GAA4041669.1"/>
    <property type="molecule type" value="Genomic_DNA"/>
</dbReference>
<comment type="caution">
    <text evidence="1">The sequence shown here is derived from an EMBL/GenBank/DDBJ whole genome shotgun (WGS) entry which is preliminary data.</text>
</comment>
<dbReference type="Proteomes" id="UP001499984">
    <property type="component" value="Unassembled WGS sequence"/>
</dbReference>